<comment type="caution">
    <text evidence="1">The sequence shown here is derived from an EMBL/GenBank/DDBJ whole genome shotgun (WGS) entry which is preliminary data.</text>
</comment>
<gene>
    <name evidence="1" type="ORF">Vadar_012896</name>
</gene>
<name>A0ACB7XQ87_9ERIC</name>
<sequence>MHLRILLLFLSLLLLTQPTKGINTTTTTNITAAVAAITDSSFFITKPGCQSKCGNLIVPYPFGIGVGAGCSIDSWFDINCTTSSDPPKALLSNGTLEVLSISQTEVRIRNVVATRCYNQTGAVIKDSSAWTQLWVSPYTFSYTANKFTVTGCDDFSLIMGSVGPGPQGLINITSGCVSLCSKSSDVLAGYCSGMGCCQTDIPKGLKFYFTDPASIDNHTKVWSFDPCSYAFLGEQDSFQFRGYEGNPYLSPGCKDIDECKDPNLNDCDVNAICINTPGSFNCSCIDNYFGDGRTDGRGCIAKASQFPVIKFSLGLSFGFLSLLIGGVASFSIEKTVKKAEVLKSQPEVTLQDMPPPVISIVASALASKTVQRGPTEAPISTTIGPTAEPSSFVGDIDLNEEMLPRTLLQKIFSSPN</sequence>
<organism evidence="1 2">
    <name type="scientific">Vaccinium darrowii</name>
    <dbReference type="NCBI Taxonomy" id="229202"/>
    <lineage>
        <taxon>Eukaryota</taxon>
        <taxon>Viridiplantae</taxon>
        <taxon>Streptophyta</taxon>
        <taxon>Embryophyta</taxon>
        <taxon>Tracheophyta</taxon>
        <taxon>Spermatophyta</taxon>
        <taxon>Magnoliopsida</taxon>
        <taxon>eudicotyledons</taxon>
        <taxon>Gunneridae</taxon>
        <taxon>Pentapetalae</taxon>
        <taxon>asterids</taxon>
        <taxon>Ericales</taxon>
        <taxon>Ericaceae</taxon>
        <taxon>Vaccinioideae</taxon>
        <taxon>Vaccinieae</taxon>
        <taxon>Vaccinium</taxon>
    </lineage>
</organism>
<reference evidence="1 2" key="1">
    <citation type="journal article" date="2021" name="Hortic Res">
        <title>High-quality reference genome and annotation aids understanding of berry development for evergreen blueberry (Vaccinium darrowii).</title>
        <authorList>
            <person name="Yu J."/>
            <person name="Hulse-Kemp A.M."/>
            <person name="Babiker E."/>
            <person name="Staton M."/>
        </authorList>
    </citation>
    <scope>NUCLEOTIDE SEQUENCE [LARGE SCALE GENOMIC DNA]</scope>
    <source>
        <strain evidence="2">cv. NJ 8807/NJ 8810</strain>
        <tissue evidence="1">Young leaf</tissue>
    </source>
</reference>
<accession>A0ACB7XQ87</accession>
<evidence type="ECO:0000313" key="2">
    <source>
        <dbReference type="Proteomes" id="UP000828048"/>
    </source>
</evidence>
<protein>
    <submittedName>
        <fullName evidence="1">Uncharacterized protein</fullName>
    </submittedName>
</protein>
<evidence type="ECO:0000313" key="1">
    <source>
        <dbReference type="EMBL" id="KAH7843121.1"/>
    </source>
</evidence>
<keyword evidence="2" id="KW-1185">Reference proteome</keyword>
<proteinExistence type="predicted"/>
<dbReference type="EMBL" id="CM037151">
    <property type="protein sequence ID" value="KAH7843121.1"/>
    <property type="molecule type" value="Genomic_DNA"/>
</dbReference>
<dbReference type="Proteomes" id="UP000828048">
    <property type="component" value="Chromosome 1"/>
</dbReference>